<dbReference type="GO" id="GO:0016020">
    <property type="term" value="C:membrane"/>
    <property type="evidence" value="ECO:0007669"/>
    <property type="project" value="UniProtKB-SubCell"/>
</dbReference>
<dbReference type="GO" id="GO:0016887">
    <property type="term" value="F:ATP hydrolysis activity"/>
    <property type="evidence" value="ECO:0007669"/>
    <property type="project" value="InterPro"/>
</dbReference>
<dbReference type="GO" id="GO:0140359">
    <property type="term" value="F:ABC-type transporter activity"/>
    <property type="evidence" value="ECO:0007669"/>
    <property type="project" value="InterPro"/>
</dbReference>
<dbReference type="OrthoDB" id="66620at2759"/>
<dbReference type="Pfam" id="PF01061">
    <property type="entry name" value="ABC2_membrane"/>
    <property type="match status" value="2"/>
</dbReference>
<dbReference type="Pfam" id="PF06422">
    <property type="entry name" value="PDR_CDR"/>
    <property type="match status" value="1"/>
</dbReference>
<dbReference type="FunFam" id="3.40.50.300:FF:000528">
    <property type="entry name" value="ABC transporter G family member 31"/>
    <property type="match status" value="1"/>
</dbReference>
<evidence type="ECO:0000256" key="2">
    <source>
        <dbReference type="ARBA" id="ARBA00022448"/>
    </source>
</evidence>
<gene>
    <name evidence="11" type="ORF">BBJ29_002575</name>
    <name evidence="10" type="ORF">BBP00_00004267</name>
</gene>
<evidence type="ECO:0000256" key="4">
    <source>
        <dbReference type="ARBA" id="ARBA00022741"/>
    </source>
</evidence>
<keyword evidence="3 8" id="KW-0812">Transmembrane</keyword>
<evidence type="ECO:0000259" key="9">
    <source>
        <dbReference type="PROSITE" id="PS50893"/>
    </source>
</evidence>
<dbReference type="InterPro" id="IPR027417">
    <property type="entry name" value="P-loop_NTPase"/>
</dbReference>
<evidence type="ECO:0000256" key="5">
    <source>
        <dbReference type="ARBA" id="ARBA00022840"/>
    </source>
</evidence>
<feature type="domain" description="ABC transporter" evidence="9">
    <location>
        <begin position="91"/>
        <end position="357"/>
    </location>
</feature>
<feature type="transmembrane region" description="Helical" evidence="8">
    <location>
        <begin position="998"/>
        <end position="1017"/>
    </location>
</feature>
<dbReference type="Gene3D" id="3.40.50.300">
    <property type="entry name" value="P-loop containing nucleotide triphosphate hydrolases"/>
    <property type="match status" value="2"/>
</dbReference>
<evidence type="ECO:0000313" key="10">
    <source>
        <dbReference type="EMBL" id="RLN63250.1"/>
    </source>
</evidence>
<evidence type="ECO:0000313" key="12">
    <source>
        <dbReference type="Proteomes" id="UP000277300"/>
    </source>
</evidence>
<organism evidence="10 12">
    <name type="scientific">Phytophthora kernoviae</name>
    <dbReference type="NCBI Taxonomy" id="325452"/>
    <lineage>
        <taxon>Eukaryota</taxon>
        <taxon>Sar</taxon>
        <taxon>Stramenopiles</taxon>
        <taxon>Oomycota</taxon>
        <taxon>Peronosporomycetes</taxon>
        <taxon>Peronosporales</taxon>
        <taxon>Peronosporaceae</taxon>
        <taxon>Phytophthora</taxon>
    </lineage>
</organism>
<sequence length="1249" mass="139578">MVGVQEAPVGYNSGQEMMARGPYALYEDVSAKVETALGRTMAQMEVYFKHVSLAADLVVVHDPRHRGRNDQEADDWRDELPTLPNHVMKKVAAVSVKKHSVRKHILQDITGSFRPGTVTLVLGQSGAGKSALMKLLSGRFPMKKEISVEGEMMYSGISRDKILNRLPQFVNYVNQSDTHMPTMTIRETFEFAHECCGPHFDKHTAQLLSRGSPAENTSALQAASSVFEHYPDIVLQTLGLEDCQHTIVGNAMHRGISGGEKKRVTTGEMEFGMKYVTLMDEITTGLDSAAAYDIIAAQCSMALRFHKAVVISLLQPSPEVFSLFDNVLLLNEGRVLYHGPTSQVQSYFESLGFICPPRRDIADFLCDLATPQQIQYQRGQPPQGHSNHPMLASEFADLWVHSSIYQLIGNQANARAAELRDSADTANFMRPVREFHQNFWASTWTLMKRQFILIKRNHAFLVGRAMLVIIMGFIFASLFYQMNMADTQVTMGVIFAAMLFLGLGQAAMLSTFYDSRNVFYKQRAANFYRTSSYVLASSISQIPLALLESIVFGSLVYWAGGFVNEAGAFLLFELFLMLVILVFLALFFFLVAATPNLSIAKPVAMVCLMIFILFGGFVVAKNTIPDWLIWLYWLDPVAWTVRSAVVSQYRSNELDVCVYESVDYCTAYNMTMGNYALSLFDVPSEKSWVWYGVVFMVAAYVFFMMLSYFALEYHRYERPEHIDLPHEEKKTTTTADEGVYGLVKTPRSSGVDVPNNQEVMLDVDSSYAERKVEPVSVAFKDLWYTVQAPAGPGQPAQSLDLLKGITGFALPGKITALMGSTGAGKTTLMDVIAGRKTEGTIKGKILLNGYEASDLSAVPSVQRIPDGYNPATWMLAVIGAGVASQRQPEVQENDGQQALDFVKYFNASAYKQLLDDRMMEPGLFLPSEEFKPVSYTKKRAATNATQLRFFLGRFFTMYWRTPSYNLTRLFISVFLGLVVGLVYISAEFKTYQGINSGLGMVFISTVFIGMVSFISILPMASEERAAFYRERASQTYSALWYFVSFTLVELPYVFVGALLFTIIYSPMVGLQGFVDGVVYWINVAFMVLFQAYMGQLLVFALSSIEVAAIIDILFNAICLLVMEFNPPEVQIPHGYKWLYAIAPLRYSFSALAAIAFGKCSNEQLQNIMMISASPDGLASLDMSDYPHGCQIVQNAPATIGEVPVQTYVEHIFGIKHAHIAQYFGIMVGMIVFFRILTALAMRYINHQQR</sequence>
<feature type="transmembrane region" description="Helical" evidence="8">
    <location>
        <begin position="566"/>
        <end position="591"/>
    </location>
</feature>
<feature type="transmembrane region" description="Helical" evidence="8">
    <location>
        <begin position="1096"/>
        <end position="1122"/>
    </location>
</feature>
<dbReference type="AlphaFoldDB" id="A0A3F2RS72"/>
<dbReference type="EMBL" id="MBAD02000645">
    <property type="protein sequence ID" value="RLN64725.1"/>
    <property type="molecule type" value="Genomic_DNA"/>
</dbReference>
<feature type="transmembrane region" description="Helical" evidence="8">
    <location>
        <begin position="603"/>
        <end position="624"/>
    </location>
</feature>
<feature type="transmembrane region" description="Helical" evidence="8">
    <location>
        <begin position="533"/>
        <end position="560"/>
    </location>
</feature>
<keyword evidence="6 8" id="KW-1133">Transmembrane helix</keyword>
<dbReference type="SUPFAM" id="SSF52540">
    <property type="entry name" value="P-loop containing nucleoside triphosphate hydrolases"/>
    <property type="match status" value="2"/>
</dbReference>
<evidence type="ECO:0000256" key="1">
    <source>
        <dbReference type="ARBA" id="ARBA00004141"/>
    </source>
</evidence>
<proteinExistence type="predicted"/>
<dbReference type="InterPro" id="IPR003593">
    <property type="entry name" value="AAA+_ATPase"/>
</dbReference>
<evidence type="ECO:0000313" key="11">
    <source>
        <dbReference type="EMBL" id="RLN64725.1"/>
    </source>
</evidence>
<comment type="subcellular location">
    <subcellularLocation>
        <location evidence="1">Membrane</location>
        <topology evidence="1">Multi-pass membrane protein</topology>
    </subcellularLocation>
</comment>
<feature type="transmembrane region" description="Helical" evidence="8">
    <location>
        <begin position="1222"/>
        <end position="1244"/>
    </location>
</feature>
<keyword evidence="5" id="KW-0067">ATP-binding</keyword>
<feature type="transmembrane region" description="Helical" evidence="8">
    <location>
        <begin position="966"/>
        <end position="986"/>
    </location>
</feature>
<name>A0A3F2RS72_9STRA</name>
<feature type="transmembrane region" description="Helical" evidence="8">
    <location>
        <begin position="1070"/>
        <end position="1089"/>
    </location>
</feature>
<dbReference type="Proteomes" id="UP000284657">
    <property type="component" value="Unassembled WGS sequence"/>
</dbReference>
<dbReference type="EMBL" id="MBDO02000101">
    <property type="protein sequence ID" value="RLN63250.1"/>
    <property type="molecule type" value="Genomic_DNA"/>
</dbReference>
<dbReference type="SMART" id="SM00382">
    <property type="entry name" value="AAA"/>
    <property type="match status" value="2"/>
</dbReference>
<keyword evidence="4" id="KW-0547">Nucleotide-binding</keyword>
<comment type="caution">
    <text evidence="10">The sequence shown here is derived from an EMBL/GenBank/DDBJ whole genome shotgun (WGS) entry which is preliminary data.</text>
</comment>
<accession>A0A3F2RS72</accession>
<evidence type="ECO:0000256" key="3">
    <source>
        <dbReference type="ARBA" id="ARBA00022692"/>
    </source>
</evidence>
<dbReference type="InterPro" id="IPR010929">
    <property type="entry name" value="PDR_CDR_ABC"/>
</dbReference>
<feature type="transmembrane region" description="Helical" evidence="8">
    <location>
        <begin position="1137"/>
        <end position="1156"/>
    </location>
</feature>
<evidence type="ECO:0000256" key="6">
    <source>
        <dbReference type="ARBA" id="ARBA00022989"/>
    </source>
</evidence>
<feature type="transmembrane region" description="Helical" evidence="8">
    <location>
        <begin position="688"/>
        <end position="711"/>
    </location>
</feature>
<feature type="transmembrane region" description="Helical" evidence="8">
    <location>
        <begin position="459"/>
        <end position="480"/>
    </location>
</feature>
<dbReference type="GO" id="GO:0005524">
    <property type="term" value="F:ATP binding"/>
    <property type="evidence" value="ECO:0007669"/>
    <property type="project" value="UniProtKB-KW"/>
</dbReference>
<feature type="transmembrane region" description="Helical" evidence="8">
    <location>
        <begin position="492"/>
        <end position="513"/>
    </location>
</feature>
<dbReference type="InterPro" id="IPR003439">
    <property type="entry name" value="ABC_transporter-like_ATP-bd"/>
</dbReference>
<protein>
    <recommendedName>
        <fullName evidence="9">ABC transporter domain-containing protein</fullName>
    </recommendedName>
</protein>
<dbReference type="InterPro" id="IPR013525">
    <property type="entry name" value="ABC2_TM"/>
</dbReference>
<keyword evidence="7 8" id="KW-0472">Membrane</keyword>
<evidence type="ECO:0000256" key="8">
    <source>
        <dbReference type="SAM" id="Phobius"/>
    </source>
</evidence>
<feature type="transmembrane region" description="Helical" evidence="8">
    <location>
        <begin position="1038"/>
        <end position="1064"/>
    </location>
</feature>
<dbReference type="Proteomes" id="UP000277300">
    <property type="component" value="Unassembled WGS sequence"/>
</dbReference>
<reference evidence="12 13" key="1">
    <citation type="submission" date="2018-07" db="EMBL/GenBank/DDBJ databases">
        <title>Genome sequencing of oomycete isolates from Chile give support for New Zealand origin for Phytophthora kernoviae and make available the first Nothophytophthora sp. genome.</title>
        <authorList>
            <person name="Studholme D.J."/>
            <person name="Sanfuentes E."/>
            <person name="Panda P."/>
            <person name="Hill R."/>
            <person name="Sambles C."/>
            <person name="Grant M."/>
            <person name="Williams N.M."/>
            <person name="Mcdougal R.L."/>
        </authorList>
    </citation>
    <scope>NUCLEOTIDE SEQUENCE [LARGE SCALE GENOMIC DNA]</scope>
    <source>
        <strain evidence="10">Chile6</strain>
        <strain evidence="11">Chile7</strain>
    </source>
</reference>
<evidence type="ECO:0000313" key="13">
    <source>
        <dbReference type="Proteomes" id="UP000284657"/>
    </source>
</evidence>
<dbReference type="PROSITE" id="PS50893">
    <property type="entry name" value="ABC_TRANSPORTER_2"/>
    <property type="match status" value="1"/>
</dbReference>
<dbReference type="Pfam" id="PF00005">
    <property type="entry name" value="ABC_tran"/>
    <property type="match status" value="2"/>
</dbReference>
<evidence type="ECO:0000256" key="7">
    <source>
        <dbReference type="ARBA" id="ARBA00023136"/>
    </source>
</evidence>
<dbReference type="PANTHER" id="PTHR19241">
    <property type="entry name" value="ATP-BINDING CASSETTE TRANSPORTER"/>
    <property type="match status" value="1"/>
</dbReference>
<keyword evidence="2" id="KW-0813">Transport</keyword>